<comment type="caution">
    <text evidence="1">The sequence shown here is derived from an EMBL/GenBank/DDBJ whole genome shotgun (WGS) entry which is preliminary data.</text>
</comment>
<dbReference type="GeneID" id="31677069"/>
<accession>A0A7K4FRA5</accession>
<dbReference type="CDD" id="cd00448">
    <property type="entry name" value="YjgF_YER057c_UK114_family"/>
    <property type="match status" value="1"/>
</dbReference>
<organism evidence="1 2">
    <name type="scientific">Ferroplasma acidiphilum</name>
    <dbReference type="NCBI Taxonomy" id="74969"/>
    <lineage>
        <taxon>Archaea</taxon>
        <taxon>Methanobacteriati</taxon>
        <taxon>Thermoplasmatota</taxon>
        <taxon>Thermoplasmata</taxon>
        <taxon>Thermoplasmatales</taxon>
        <taxon>Ferroplasmaceae</taxon>
        <taxon>Ferroplasma</taxon>
    </lineage>
</organism>
<reference evidence="1 2" key="1">
    <citation type="submission" date="2020-05" db="EMBL/GenBank/DDBJ databases">
        <authorList>
            <person name="Zhang R."/>
        </authorList>
    </citation>
    <scope>NUCLEOTIDE SEQUENCE [LARGE SCALE GENOMIC DNA]</scope>
    <source>
        <strain evidence="1 2">DSM 28986</strain>
    </source>
</reference>
<dbReference type="PANTHER" id="PTHR11803">
    <property type="entry name" value="2-IMINOBUTANOATE/2-IMINOPROPANOATE DEAMINASE RIDA"/>
    <property type="match status" value="1"/>
</dbReference>
<name>A0A7K4FRA5_9ARCH</name>
<dbReference type="AlphaFoldDB" id="A0A7K4FRA5"/>
<dbReference type="InterPro" id="IPR006175">
    <property type="entry name" value="YjgF/YER057c/UK114"/>
</dbReference>
<protein>
    <submittedName>
        <fullName evidence="1">RidA family protein</fullName>
    </submittedName>
</protein>
<sequence length="122" mass="13374">MIKMHKSIVVEGLGRGGPYAHAVIAGETVYISGQTGQNENNQKDFKAQFRASMEKIEKIAESAGKSTKDIVKIGVYISDKSYFKEMNEVFGEYFKDSPPARTTLVSGFVADGILVEIDAVLH</sequence>
<dbReference type="InterPro" id="IPR035959">
    <property type="entry name" value="RutC-like_sf"/>
</dbReference>
<dbReference type="GO" id="GO:0019239">
    <property type="term" value="F:deaminase activity"/>
    <property type="evidence" value="ECO:0007669"/>
    <property type="project" value="TreeGrafter"/>
</dbReference>
<dbReference type="PANTHER" id="PTHR11803:SF39">
    <property type="entry name" value="2-IMINOBUTANOATE_2-IMINOPROPANOATE DEAMINASE"/>
    <property type="match status" value="1"/>
</dbReference>
<gene>
    <name evidence="1" type="ORF">HLB00_08265</name>
</gene>
<proteinExistence type="predicted"/>
<evidence type="ECO:0000313" key="1">
    <source>
        <dbReference type="EMBL" id="NOL60819.1"/>
    </source>
</evidence>
<dbReference type="EMBL" id="JABGBP010000308">
    <property type="protein sequence ID" value="NOL60819.1"/>
    <property type="molecule type" value="Genomic_DNA"/>
</dbReference>
<dbReference type="Pfam" id="PF01042">
    <property type="entry name" value="Ribonuc_L-PSP"/>
    <property type="match status" value="1"/>
</dbReference>
<dbReference type="SUPFAM" id="SSF55298">
    <property type="entry name" value="YjgF-like"/>
    <property type="match status" value="1"/>
</dbReference>
<evidence type="ECO:0000313" key="2">
    <source>
        <dbReference type="Proteomes" id="UP000546917"/>
    </source>
</evidence>
<dbReference type="RefSeq" id="WP_081142965.1">
    <property type="nucleotide sequence ID" value="NZ_CP015363.1"/>
</dbReference>
<dbReference type="GO" id="GO:0005829">
    <property type="term" value="C:cytosol"/>
    <property type="evidence" value="ECO:0007669"/>
    <property type="project" value="TreeGrafter"/>
</dbReference>
<dbReference type="OrthoDB" id="371655at2157"/>
<dbReference type="Proteomes" id="UP000546917">
    <property type="component" value="Unassembled WGS sequence"/>
</dbReference>
<dbReference type="Gene3D" id="3.30.1330.40">
    <property type="entry name" value="RutC-like"/>
    <property type="match status" value="1"/>
</dbReference>